<dbReference type="KEGG" id="cle:Clole_0098"/>
<proteinExistence type="predicted"/>
<dbReference type="HOGENOM" id="CLU_2567589_0_0_9"/>
<gene>
    <name evidence="1" type="ordered locus">Clole_0098</name>
</gene>
<dbReference type="EMBL" id="CP002582">
    <property type="protein sequence ID" value="ADZ81858.1"/>
    <property type="molecule type" value="Genomic_DNA"/>
</dbReference>
<evidence type="ECO:0000313" key="1">
    <source>
        <dbReference type="EMBL" id="ADZ81858.1"/>
    </source>
</evidence>
<evidence type="ECO:0000313" key="2">
    <source>
        <dbReference type="Proteomes" id="UP000008467"/>
    </source>
</evidence>
<name>F2JH43_CELLD</name>
<dbReference type="AlphaFoldDB" id="F2JH43"/>
<dbReference type="RefSeq" id="WP_013655159.1">
    <property type="nucleotide sequence ID" value="NC_015275.1"/>
</dbReference>
<reference evidence="1 2" key="1">
    <citation type="journal article" date="2011" name="J. Bacteriol.">
        <title>Complete genome sequence of the cellulose-degrading bacterium Cellulosilyticum lentocellum.</title>
        <authorList>
            <consortium name="US DOE Joint Genome Institute"/>
            <person name="Miller D.A."/>
            <person name="Suen G."/>
            <person name="Bruce D."/>
            <person name="Copeland A."/>
            <person name="Cheng J.F."/>
            <person name="Detter C."/>
            <person name="Goodwin L.A."/>
            <person name="Han C.S."/>
            <person name="Hauser L.J."/>
            <person name="Land M.L."/>
            <person name="Lapidus A."/>
            <person name="Lucas S."/>
            <person name="Meincke L."/>
            <person name="Pitluck S."/>
            <person name="Tapia R."/>
            <person name="Teshima H."/>
            <person name="Woyke T."/>
            <person name="Fox B.G."/>
            <person name="Angert E.R."/>
            <person name="Currie C.R."/>
        </authorList>
    </citation>
    <scope>NUCLEOTIDE SEQUENCE [LARGE SCALE GENOMIC DNA]</scope>
    <source>
        <strain evidence="2">ATCC 49066 / DSM 5427 / NCIMB 11756 / RHM5</strain>
    </source>
</reference>
<keyword evidence="2" id="KW-1185">Reference proteome</keyword>
<dbReference type="Proteomes" id="UP000008467">
    <property type="component" value="Chromosome"/>
</dbReference>
<sequence length="81" mass="9251">MLILKERVLYEGCKLYIEFTHRADIIIYSLVLETVTGENVMLYACDTKKVIDFIFDAVIAELNGSNNRVVDVNYIISNACE</sequence>
<organism evidence="1 2">
    <name type="scientific">Cellulosilyticum lentocellum (strain ATCC 49066 / DSM 5427 / NCIMB 11756 / RHM5)</name>
    <name type="common">Clostridium lentocellum</name>
    <dbReference type="NCBI Taxonomy" id="642492"/>
    <lineage>
        <taxon>Bacteria</taxon>
        <taxon>Bacillati</taxon>
        <taxon>Bacillota</taxon>
        <taxon>Clostridia</taxon>
        <taxon>Lachnospirales</taxon>
        <taxon>Cellulosilyticaceae</taxon>
        <taxon>Cellulosilyticum</taxon>
    </lineage>
</organism>
<protein>
    <submittedName>
        <fullName evidence="1">Uncharacterized protein</fullName>
    </submittedName>
</protein>
<accession>F2JH43</accession>